<dbReference type="Proteomes" id="UP000596742">
    <property type="component" value="Unassembled WGS sequence"/>
</dbReference>
<proteinExistence type="predicted"/>
<evidence type="ECO:0000313" key="3">
    <source>
        <dbReference type="Proteomes" id="UP000596742"/>
    </source>
</evidence>
<sequence length="86" mass="8929">MEIVKEMRVVGIVVMKEAVSMKKGGNGDTLNGGNGESGLYEGNRGNSCLWNSGNGESSLYGCSGGNGGRWNDGNGVNGGTWNGWKN</sequence>
<reference evidence="2" key="1">
    <citation type="submission" date="2018-11" db="EMBL/GenBank/DDBJ databases">
        <authorList>
            <person name="Alioto T."/>
            <person name="Alioto T."/>
        </authorList>
    </citation>
    <scope>NUCLEOTIDE SEQUENCE</scope>
</reference>
<dbReference type="EMBL" id="UYJE01005144">
    <property type="protein sequence ID" value="VDI34406.1"/>
    <property type="molecule type" value="Genomic_DNA"/>
</dbReference>
<gene>
    <name evidence="2" type="ORF">MGAL_10B062147</name>
</gene>
<feature type="region of interest" description="Disordered" evidence="1">
    <location>
        <begin position="66"/>
        <end position="86"/>
    </location>
</feature>
<dbReference type="AlphaFoldDB" id="A0A8B6EG23"/>
<protein>
    <submittedName>
        <fullName evidence="2">Uncharacterized protein</fullName>
    </submittedName>
</protein>
<name>A0A8B6EG23_MYTGA</name>
<accession>A0A8B6EG23</accession>
<keyword evidence="3" id="KW-1185">Reference proteome</keyword>
<organism evidence="2 3">
    <name type="scientific">Mytilus galloprovincialis</name>
    <name type="common">Mediterranean mussel</name>
    <dbReference type="NCBI Taxonomy" id="29158"/>
    <lineage>
        <taxon>Eukaryota</taxon>
        <taxon>Metazoa</taxon>
        <taxon>Spiralia</taxon>
        <taxon>Lophotrochozoa</taxon>
        <taxon>Mollusca</taxon>
        <taxon>Bivalvia</taxon>
        <taxon>Autobranchia</taxon>
        <taxon>Pteriomorphia</taxon>
        <taxon>Mytilida</taxon>
        <taxon>Mytiloidea</taxon>
        <taxon>Mytilidae</taxon>
        <taxon>Mytilinae</taxon>
        <taxon>Mytilus</taxon>
    </lineage>
</organism>
<comment type="caution">
    <text evidence="2">The sequence shown here is derived from an EMBL/GenBank/DDBJ whole genome shotgun (WGS) entry which is preliminary data.</text>
</comment>
<evidence type="ECO:0000313" key="2">
    <source>
        <dbReference type="EMBL" id="VDI34406.1"/>
    </source>
</evidence>
<evidence type="ECO:0000256" key="1">
    <source>
        <dbReference type="SAM" id="MobiDB-lite"/>
    </source>
</evidence>